<evidence type="ECO:0000256" key="2">
    <source>
        <dbReference type="ARBA" id="ARBA00022729"/>
    </source>
</evidence>
<dbReference type="OrthoDB" id="5291989at2"/>
<keyword evidence="2 10" id="KW-0732">Signal</keyword>
<evidence type="ECO:0000256" key="10">
    <source>
        <dbReference type="SAM" id="SignalP"/>
    </source>
</evidence>
<evidence type="ECO:0000256" key="7">
    <source>
        <dbReference type="PIRSR" id="PIRSR618044-1"/>
    </source>
</evidence>
<keyword evidence="6" id="KW-0961">Cell wall biogenesis/degradation</keyword>
<dbReference type="PROSITE" id="PS51724">
    <property type="entry name" value="SPOR"/>
    <property type="match status" value="1"/>
</dbReference>
<feature type="active site" description="Proton acceptor" evidence="7">
    <location>
        <position position="76"/>
    </location>
</feature>
<dbReference type="GO" id="GO:0071555">
    <property type="term" value="P:cell wall organization"/>
    <property type="evidence" value="ECO:0007669"/>
    <property type="project" value="UniProtKB-KW"/>
</dbReference>
<feature type="active site" evidence="7">
    <location>
        <position position="133"/>
    </location>
</feature>
<evidence type="ECO:0000256" key="6">
    <source>
        <dbReference type="ARBA" id="ARBA00023316"/>
    </source>
</evidence>
<dbReference type="SUPFAM" id="SSF110997">
    <property type="entry name" value="Sporulation related repeat"/>
    <property type="match status" value="1"/>
</dbReference>
<evidence type="ECO:0000256" key="5">
    <source>
        <dbReference type="ARBA" id="ARBA00022984"/>
    </source>
</evidence>
<dbReference type="AlphaFoldDB" id="A0A1G5L5D5"/>
<evidence type="ECO:0000256" key="3">
    <source>
        <dbReference type="ARBA" id="ARBA00022801"/>
    </source>
</evidence>
<keyword evidence="4" id="KW-0133">Cell shape</keyword>
<dbReference type="PANTHER" id="PTHR21581:SF6">
    <property type="entry name" value="TRAFFICKING PROTEIN PARTICLE COMPLEX SUBUNIT 12"/>
    <property type="match status" value="1"/>
</dbReference>
<name>A0A1G5L5D5_9HYPH</name>
<evidence type="ECO:0000256" key="8">
    <source>
        <dbReference type="PIRSR" id="PIRSR618044-2"/>
    </source>
</evidence>
<dbReference type="GO" id="GO:0008360">
    <property type="term" value="P:regulation of cell shape"/>
    <property type="evidence" value="ECO:0007669"/>
    <property type="project" value="UniProtKB-KW"/>
</dbReference>
<dbReference type="PRINTS" id="PR00725">
    <property type="entry name" value="DADACBPTASE1"/>
</dbReference>
<dbReference type="PANTHER" id="PTHR21581">
    <property type="entry name" value="D-ALANYL-D-ALANINE CARBOXYPEPTIDASE"/>
    <property type="match status" value="1"/>
</dbReference>
<evidence type="ECO:0000259" key="11">
    <source>
        <dbReference type="PROSITE" id="PS51724"/>
    </source>
</evidence>
<keyword evidence="5" id="KW-0573">Peptidoglycan synthesis</keyword>
<evidence type="ECO:0000256" key="4">
    <source>
        <dbReference type="ARBA" id="ARBA00022960"/>
    </source>
</evidence>
<comment type="similarity">
    <text evidence="1 9">Belongs to the peptidase S11 family.</text>
</comment>
<dbReference type="InterPro" id="IPR018044">
    <property type="entry name" value="Peptidase_S11"/>
</dbReference>
<dbReference type="RefSeq" id="WP_091138337.1">
    <property type="nucleotide sequence ID" value="NZ_FMVJ01000014.1"/>
</dbReference>
<reference evidence="12 13" key="1">
    <citation type="submission" date="2016-10" db="EMBL/GenBank/DDBJ databases">
        <authorList>
            <person name="de Groot N.N."/>
        </authorList>
    </citation>
    <scope>NUCLEOTIDE SEQUENCE [LARGE SCALE GENOMIC DNA]</scope>
    <source>
        <strain evidence="12 13">CGMCC 1.7666</strain>
    </source>
</reference>
<keyword evidence="12" id="KW-0645">Protease</keyword>
<dbReference type="Gene3D" id="3.30.70.1070">
    <property type="entry name" value="Sporulation related repeat"/>
    <property type="match status" value="1"/>
</dbReference>
<dbReference type="Gene3D" id="3.40.710.10">
    <property type="entry name" value="DD-peptidase/beta-lactamase superfamily"/>
    <property type="match status" value="1"/>
</dbReference>
<keyword evidence="13" id="KW-1185">Reference proteome</keyword>
<dbReference type="STRING" id="549386.SAMN02927923_03893"/>
<feature type="signal peptide" evidence="10">
    <location>
        <begin position="1"/>
        <end position="31"/>
    </location>
</feature>
<proteinExistence type="inferred from homology"/>
<sequence>MTSVCVRRRTAWTFIGIVTSAAIAFSSPAEAARRKVSSKGGGYSPPSASIVVDAKTGKILQGESIDEPRIPASITKVMSLYLLFEQMERGRVTPNTQFTVSEYAASQPPTKLGLRPGSTIEVEDAIKAMVTLSANDVSVVVAENIAGSEDAFARMMTRKARELGMNSTEFYNPHGLPHTPPNITTARDLSILGRAIQDRFPKYFAYFDTRSFQYGKRTIRGHNRLLGKVHGVDGIKTGYTRLSGFNLLTSVNTETRSVVAVVLGGRSGASRDQKMAGLIDAHLPRAYAGARITPPVVERGAQTIQVAEAAPAPAPVRRPVEAVAEKAPVVQAPVQVASATPQAVVVQAPSVPVPERKPLDLNTLRPVVASASGASSTTTPSSVRWQKGSEPLPLNAQAYAALPPAAPNKISDTQRAALQAKIETKAPAPVQQAEPVKVASLKVEAPKAEAPEAKKAVSGWVIQLGATDDEEKAKDMLASARSRFGKVLTKASPYTEKVSANGSTLYRARFSGFKESGAAEQACKQLKKSGVACFASRG</sequence>
<accession>A0A1G5L5D5</accession>
<dbReference type="EMBL" id="FMVJ01000014">
    <property type="protein sequence ID" value="SCZ07661.1"/>
    <property type="molecule type" value="Genomic_DNA"/>
</dbReference>
<dbReference type="InterPro" id="IPR001967">
    <property type="entry name" value="Peptidase_S11_N"/>
</dbReference>
<dbReference type="GO" id="GO:0006508">
    <property type="term" value="P:proteolysis"/>
    <property type="evidence" value="ECO:0007669"/>
    <property type="project" value="InterPro"/>
</dbReference>
<gene>
    <name evidence="12" type="ORF">SAMN02927923_03893</name>
</gene>
<dbReference type="InterPro" id="IPR007730">
    <property type="entry name" value="SPOR-like_dom"/>
</dbReference>
<protein>
    <submittedName>
        <fullName evidence="12">D-alanyl-D-alanine carboxypeptidase</fullName>
    </submittedName>
</protein>
<evidence type="ECO:0000313" key="13">
    <source>
        <dbReference type="Proteomes" id="UP000199569"/>
    </source>
</evidence>
<dbReference type="GO" id="GO:0009252">
    <property type="term" value="P:peptidoglycan biosynthetic process"/>
    <property type="evidence" value="ECO:0007669"/>
    <property type="project" value="UniProtKB-KW"/>
</dbReference>
<feature type="chain" id="PRO_5011677622" evidence="10">
    <location>
        <begin position="32"/>
        <end position="538"/>
    </location>
</feature>
<dbReference type="SUPFAM" id="SSF56601">
    <property type="entry name" value="beta-lactamase/transpeptidase-like"/>
    <property type="match status" value="1"/>
</dbReference>
<dbReference type="Pfam" id="PF00768">
    <property type="entry name" value="Peptidase_S11"/>
    <property type="match status" value="1"/>
</dbReference>
<feature type="active site" description="Acyl-ester intermediate" evidence="7">
    <location>
        <position position="73"/>
    </location>
</feature>
<keyword evidence="3" id="KW-0378">Hydrolase</keyword>
<organism evidence="12 13">
    <name type="scientific">Microvirga guangxiensis</name>
    <dbReference type="NCBI Taxonomy" id="549386"/>
    <lineage>
        <taxon>Bacteria</taxon>
        <taxon>Pseudomonadati</taxon>
        <taxon>Pseudomonadota</taxon>
        <taxon>Alphaproteobacteria</taxon>
        <taxon>Hyphomicrobiales</taxon>
        <taxon>Methylobacteriaceae</taxon>
        <taxon>Microvirga</taxon>
    </lineage>
</organism>
<feature type="domain" description="SPOR" evidence="11">
    <location>
        <begin position="454"/>
        <end position="538"/>
    </location>
</feature>
<dbReference type="Proteomes" id="UP000199569">
    <property type="component" value="Unassembled WGS sequence"/>
</dbReference>
<dbReference type="GO" id="GO:0042834">
    <property type="term" value="F:peptidoglycan binding"/>
    <property type="evidence" value="ECO:0007669"/>
    <property type="project" value="InterPro"/>
</dbReference>
<dbReference type="Pfam" id="PF05036">
    <property type="entry name" value="SPOR"/>
    <property type="match status" value="1"/>
</dbReference>
<dbReference type="InterPro" id="IPR012338">
    <property type="entry name" value="Beta-lactam/transpept-like"/>
</dbReference>
<evidence type="ECO:0000256" key="1">
    <source>
        <dbReference type="ARBA" id="ARBA00007164"/>
    </source>
</evidence>
<evidence type="ECO:0000313" key="12">
    <source>
        <dbReference type="EMBL" id="SCZ07661.1"/>
    </source>
</evidence>
<dbReference type="GO" id="GO:0009002">
    <property type="term" value="F:serine-type D-Ala-D-Ala carboxypeptidase activity"/>
    <property type="evidence" value="ECO:0007669"/>
    <property type="project" value="InterPro"/>
</dbReference>
<feature type="binding site" evidence="8">
    <location>
        <position position="236"/>
    </location>
    <ligand>
        <name>substrate</name>
    </ligand>
</feature>
<evidence type="ECO:0000256" key="9">
    <source>
        <dbReference type="RuleBase" id="RU004016"/>
    </source>
</evidence>
<dbReference type="InterPro" id="IPR036680">
    <property type="entry name" value="SPOR-like_sf"/>
</dbReference>
<keyword evidence="12" id="KW-0121">Carboxypeptidase</keyword>